<dbReference type="Gene3D" id="1.25.40.320">
    <property type="entry name" value="Peptidase M1, leukotriene A4 hydrolase/aminopeptidase C-terminal domain"/>
    <property type="match status" value="1"/>
</dbReference>
<dbReference type="Gene3D" id="3.30.2010.30">
    <property type="match status" value="1"/>
</dbReference>
<keyword evidence="3 8" id="KW-0479">Metal-binding</keyword>
<dbReference type="InterPro" id="IPR034015">
    <property type="entry name" value="M1_LTA4H"/>
</dbReference>
<dbReference type="Gene3D" id="1.10.390.10">
    <property type="entry name" value="Neutral Protease Domain 2"/>
    <property type="match status" value="1"/>
</dbReference>
<organism evidence="11 12">
    <name type="scientific">Puccinia sorghi</name>
    <dbReference type="NCBI Taxonomy" id="27349"/>
    <lineage>
        <taxon>Eukaryota</taxon>
        <taxon>Fungi</taxon>
        <taxon>Dikarya</taxon>
        <taxon>Basidiomycota</taxon>
        <taxon>Pucciniomycotina</taxon>
        <taxon>Pucciniomycetes</taxon>
        <taxon>Pucciniales</taxon>
        <taxon>Pucciniaceae</taxon>
        <taxon>Puccinia</taxon>
    </lineage>
</organism>
<dbReference type="InterPro" id="IPR015211">
    <property type="entry name" value="Peptidase_M1_C"/>
</dbReference>
<feature type="binding site" evidence="8">
    <location>
        <position position="281"/>
    </location>
    <ligand>
        <name>Zn(2+)</name>
        <dbReference type="ChEBI" id="CHEBI:29105"/>
        <note>catalytic</note>
    </ligand>
</feature>
<proteinExistence type="inferred from homology"/>
<dbReference type="GO" id="GO:0008237">
    <property type="term" value="F:metallopeptidase activity"/>
    <property type="evidence" value="ECO:0007669"/>
    <property type="project" value="UniProtKB-KW"/>
</dbReference>
<dbReference type="AlphaFoldDB" id="A0A0L6UIL9"/>
<feature type="region of interest" description="Disordered" evidence="9">
    <location>
        <begin position="1"/>
        <end position="20"/>
    </location>
</feature>
<keyword evidence="12" id="KW-1185">Reference proteome</keyword>
<evidence type="ECO:0000256" key="5">
    <source>
        <dbReference type="ARBA" id="ARBA00022833"/>
    </source>
</evidence>
<dbReference type="SMART" id="SM01263">
    <property type="entry name" value="Leuk-A4-hydro_C"/>
    <property type="match status" value="1"/>
</dbReference>
<evidence type="ECO:0000259" key="10">
    <source>
        <dbReference type="SMART" id="SM01263"/>
    </source>
</evidence>
<dbReference type="SUPFAM" id="SSF63737">
    <property type="entry name" value="Leukotriene A4 hydrolase N-terminal domain"/>
    <property type="match status" value="1"/>
</dbReference>
<evidence type="ECO:0000313" key="11">
    <source>
        <dbReference type="EMBL" id="KNZ48379.1"/>
    </source>
</evidence>
<keyword evidence="4" id="KW-0378">Hydrolase</keyword>
<protein>
    <recommendedName>
        <fullName evidence="10">Peptidase M1 leukotriene A4 hydrolase/aminopeptidase C-terminal domain-containing protein</fullName>
    </recommendedName>
</protein>
<keyword evidence="5 8" id="KW-0862">Zinc</keyword>
<dbReference type="FunFam" id="3.30.2010.30:FF:000001">
    <property type="entry name" value="Leukotriene A(4) hydrolase"/>
    <property type="match status" value="1"/>
</dbReference>
<evidence type="ECO:0000256" key="6">
    <source>
        <dbReference type="ARBA" id="ARBA00023049"/>
    </source>
</evidence>
<dbReference type="GO" id="GO:0004301">
    <property type="term" value="F:epoxide hydrolase activity"/>
    <property type="evidence" value="ECO:0007669"/>
    <property type="project" value="TreeGrafter"/>
</dbReference>
<dbReference type="EMBL" id="LAVV01010952">
    <property type="protein sequence ID" value="KNZ48379.1"/>
    <property type="molecule type" value="Genomic_DNA"/>
</dbReference>
<feature type="active site" description="Proton donor" evidence="7">
    <location>
        <position position="369"/>
    </location>
</feature>
<evidence type="ECO:0000256" key="9">
    <source>
        <dbReference type="SAM" id="MobiDB-lite"/>
    </source>
</evidence>
<feature type="compositionally biased region" description="Polar residues" evidence="9">
    <location>
        <begin position="1"/>
        <end position="12"/>
    </location>
</feature>
<gene>
    <name evidence="11" type="ORF">VP01_570g6</name>
</gene>
<feature type="active site" description="Proton acceptor" evidence="7">
    <location>
        <position position="282"/>
    </location>
</feature>
<dbReference type="PANTHER" id="PTHR45726:SF3">
    <property type="entry name" value="LEUKOTRIENE A-4 HYDROLASE"/>
    <property type="match status" value="1"/>
</dbReference>
<dbReference type="GO" id="GO:0006508">
    <property type="term" value="P:proteolysis"/>
    <property type="evidence" value="ECO:0007669"/>
    <property type="project" value="UniProtKB-KW"/>
</dbReference>
<dbReference type="CDD" id="cd09599">
    <property type="entry name" value="M1_LTA4H"/>
    <property type="match status" value="1"/>
</dbReference>
<dbReference type="InterPro" id="IPR016024">
    <property type="entry name" value="ARM-type_fold"/>
</dbReference>
<name>A0A0L6UIL9_9BASI</name>
<sequence>MSVNPLSANSPHQRTKKQDQLTITTMYAPPQDPASQSNYRDISILHAHLDWHIHWDLKTIDGSVSHTLQAHRDGISSVVLDTSFLEIKQVTILDPKSSYSEPLKIQLGQRHPVLGSALSITLPRKLALDQQITLKIEYSTTTNCTALGWLEPSKSAATSEFSSSITKDDVKDWVFEQPVKIPSYLIAIAAGELVYRKMGQRTGAWADPATIDAVYDEFASSTEQFIAAAEKIVGVEYDWGTYDVLVLPPSFPYGGMENSNLTFLTPSLLTGDKSLVDVVAHEISHSVCSSPSSLSLMSFITTSNFWIVLAISGSVTTDAERSFSYIIGRKALGDALQEFKNKDQPKFQQLEIQYDFGEDPDLAFSSVPYDKGANFLLYLEGVVGGLEVFLPYASDYVKTFKGKSLDTTMWKDHLFNYFDAQPEVMSKLKAVDWEAYALARKWNKARSDASVKFGPEDIEGFSSNQVVVFLEKLDEEVDRFPESIVEMMERNYRFNGTNNQEIRLPTWVSNKGRMKFARLAKDLGLS</sequence>
<dbReference type="InterPro" id="IPR049980">
    <property type="entry name" value="LTA4H_cat"/>
</dbReference>
<evidence type="ECO:0000313" key="12">
    <source>
        <dbReference type="Proteomes" id="UP000037035"/>
    </source>
</evidence>
<feature type="binding site" evidence="8">
    <location>
        <position position="285"/>
    </location>
    <ligand>
        <name>Zn(2+)</name>
        <dbReference type="ChEBI" id="CHEBI:29105"/>
        <note>catalytic</note>
    </ligand>
</feature>
<dbReference type="SUPFAM" id="SSF55486">
    <property type="entry name" value="Metalloproteases ('zincins'), catalytic domain"/>
    <property type="match status" value="2"/>
</dbReference>
<evidence type="ECO:0000256" key="4">
    <source>
        <dbReference type="ARBA" id="ARBA00022801"/>
    </source>
</evidence>
<evidence type="ECO:0000256" key="2">
    <source>
        <dbReference type="ARBA" id="ARBA00022670"/>
    </source>
</evidence>
<dbReference type="InterPro" id="IPR027268">
    <property type="entry name" value="Peptidase_M4/M1_CTD_sf"/>
</dbReference>
<dbReference type="VEuPathDB" id="FungiDB:VP01_570g6"/>
<comment type="cofactor">
    <cofactor evidence="8">
        <name>Zn(2+)</name>
        <dbReference type="ChEBI" id="CHEBI:29105"/>
    </cofactor>
    <text evidence="8">Binds 1 zinc ion per subunit.</text>
</comment>
<evidence type="ECO:0000256" key="7">
    <source>
        <dbReference type="PIRSR" id="PIRSR634015-1"/>
    </source>
</evidence>
<keyword evidence="6" id="KW-0482">Metalloprotease</keyword>
<dbReference type="InterPro" id="IPR045357">
    <property type="entry name" value="Aminopeptidase_N-like_N"/>
</dbReference>
<dbReference type="GO" id="GO:0004177">
    <property type="term" value="F:aminopeptidase activity"/>
    <property type="evidence" value="ECO:0007669"/>
    <property type="project" value="TreeGrafter"/>
</dbReference>
<dbReference type="SUPFAM" id="SSF48371">
    <property type="entry name" value="ARM repeat"/>
    <property type="match status" value="1"/>
</dbReference>
<feature type="domain" description="Peptidase M1 leukotriene A4 hydrolase/aminopeptidase C-terminal" evidence="10">
    <location>
        <begin position="430"/>
        <end position="523"/>
    </location>
</feature>
<dbReference type="InterPro" id="IPR014782">
    <property type="entry name" value="Peptidase_M1_dom"/>
</dbReference>
<keyword evidence="2" id="KW-0645">Protease</keyword>
<dbReference type="PANTHER" id="PTHR45726">
    <property type="entry name" value="LEUKOTRIENE A-4 HYDROLASE"/>
    <property type="match status" value="1"/>
</dbReference>
<dbReference type="InterPro" id="IPR038502">
    <property type="entry name" value="M1_LTA-4_hydro/amino_C_sf"/>
</dbReference>
<evidence type="ECO:0000256" key="3">
    <source>
        <dbReference type="ARBA" id="ARBA00022723"/>
    </source>
</evidence>
<evidence type="ECO:0000256" key="8">
    <source>
        <dbReference type="PIRSR" id="PIRSR634015-3"/>
    </source>
</evidence>
<comment type="caution">
    <text evidence="11">The sequence shown here is derived from an EMBL/GenBank/DDBJ whole genome shotgun (WGS) entry which is preliminary data.</text>
</comment>
<dbReference type="Gene3D" id="2.60.40.1730">
    <property type="entry name" value="tricorn interacting facor f3 domain"/>
    <property type="match status" value="1"/>
</dbReference>
<dbReference type="GO" id="GO:0008270">
    <property type="term" value="F:zinc ion binding"/>
    <property type="evidence" value="ECO:0007669"/>
    <property type="project" value="InterPro"/>
</dbReference>
<dbReference type="Pfam" id="PF17900">
    <property type="entry name" value="Peptidase_M1_N"/>
    <property type="match status" value="1"/>
</dbReference>
<reference evidence="11 12" key="1">
    <citation type="submission" date="2015-08" db="EMBL/GenBank/DDBJ databases">
        <title>Next Generation Sequencing and Analysis of the Genome of Puccinia sorghi L Schw, the Causal Agent of Maize Common Rust.</title>
        <authorList>
            <person name="Rochi L."/>
            <person name="Burguener G."/>
            <person name="Darino M."/>
            <person name="Turjanski A."/>
            <person name="Kreff E."/>
            <person name="Dieguez M.J."/>
            <person name="Sacco F."/>
        </authorList>
    </citation>
    <scope>NUCLEOTIDE SEQUENCE [LARGE SCALE GENOMIC DNA]</scope>
    <source>
        <strain evidence="11 12">RO10H11247</strain>
    </source>
</reference>
<accession>A0A0L6UIL9</accession>
<dbReference type="STRING" id="27349.A0A0L6UIL9"/>
<dbReference type="Proteomes" id="UP000037035">
    <property type="component" value="Unassembled WGS sequence"/>
</dbReference>
<dbReference type="InterPro" id="IPR042097">
    <property type="entry name" value="Aminopeptidase_N-like_N_sf"/>
</dbReference>
<dbReference type="OrthoDB" id="79562at2759"/>
<dbReference type="Pfam" id="PF01433">
    <property type="entry name" value="Peptidase_M1"/>
    <property type="match status" value="1"/>
</dbReference>
<comment type="similarity">
    <text evidence="1">Belongs to the peptidase M1 family.</text>
</comment>
<evidence type="ECO:0000256" key="1">
    <source>
        <dbReference type="ARBA" id="ARBA00010136"/>
    </source>
</evidence>
<dbReference type="GO" id="GO:0005829">
    <property type="term" value="C:cytosol"/>
    <property type="evidence" value="ECO:0007669"/>
    <property type="project" value="TreeGrafter"/>
</dbReference>